<dbReference type="RefSeq" id="WP_381249566.1">
    <property type="nucleotide sequence ID" value="NZ_JBHTBI010000004.1"/>
</dbReference>
<sequence>MGRYALSRSRLAAAISSVALAVAGGAVFPLMAAGTATAAPLAPWAAASTITGTDVDTSVLDVVTAADGSAVAVWNQFAGTSSNERKLYAAVRPADSDTWGTPTLLATTPTEAGSVKLHASADGTVTALWVEFPDETSPGSGELDIRLVSSVLAADGSAWSDPAEIVGAGEAWTDGGIDLAEASDGTLTAVWGTRATETSKLEVSAATRGADGSWSEPVQISTAVADGADMAANPSVAVAADGTTVVVYEQTAGESGSLLAVSKAADATEWTAPVAVTGSYQSVSSPQLTAADDGSLTLAFEGHTSESEPETIYTATRAAADGTWSAAETVTTTDDLVDTPEPLIAPDGDVTLVWVDYTTTFGTRTATRDASTGTWSAVKTLSTTYVPEQYDAAIGDDGTVRALWTQSGGGGRLLMESALTDGAWTSPVQLPGSATTFVRGQISVGDDGAATAVWSGTTSASVNTQLYGSRTTWPTLAVGTSTVPATAALKGTTASSTAWAPTWQLSRPTSSWSLTLTDPAGKTVRKLTGTADGLKATASWNGRTTSGGYAANGPLTWALSATQDGTSTAVKLATGTVTVTGGAAVARDFAGSDGTPDGNGDLLTMNSTGTLTYQLGKPATGTYLGKTSGSGWEPTVKAVPFGDLNGDRCNDVLVRMTDGSLRGYRPACGKPLTPSTSYTTLGTGWSAYNVLTSPGDVTGDGRADLIARNSSTGAVYLYKGTSSGTLSARVKLYSDWSGYKKIVGVGDLNGDGIGDLLAQDKSNNLYRYTGTGSGTFKARVKLFSNWGGSYNTVVGVGDLTGDGKADLVSRDSSGNVWRNNGTGTGSFGSRTQIASGWGSYKSLS</sequence>
<dbReference type="InterPro" id="IPR013517">
    <property type="entry name" value="FG-GAP"/>
</dbReference>
<keyword evidence="5" id="KW-1185">Reference proteome</keyword>
<dbReference type="InterPro" id="IPR028994">
    <property type="entry name" value="Integrin_alpha_N"/>
</dbReference>
<dbReference type="PANTHER" id="PTHR44103:SF1">
    <property type="entry name" value="PROPROTEIN CONVERTASE P"/>
    <property type="match status" value="1"/>
</dbReference>
<feature type="chain" id="PRO_5046203914" evidence="2">
    <location>
        <begin position="39"/>
        <end position="844"/>
    </location>
</feature>
<dbReference type="Pfam" id="PF13860">
    <property type="entry name" value="FlgD_ig"/>
    <property type="match status" value="1"/>
</dbReference>
<dbReference type="Pfam" id="PF13517">
    <property type="entry name" value="FG-GAP_3"/>
    <property type="match status" value="1"/>
</dbReference>
<dbReference type="SUPFAM" id="SSF69318">
    <property type="entry name" value="Integrin alpha N-terminal domain"/>
    <property type="match status" value="1"/>
</dbReference>
<dbReference type="EMBL" id="JBHTEC010000001">
    <property type="protein sequence ID" value="MFD0282869.1"/>
    <property type="molecule type" value="Genomic_DNA"/>
</dbReference>
<feature type="domain" description="FlgD/Vpr Ig-like" evidence="3">
    <location>
        <begin position="502"/>
        <end position="564"/>
    </location>
</feature>
<gene>
    <name evidence="4" type="ORF">ACFQZP_14475</name>
</gene>
<evidence type="ECO:0000313" key="4">
    <source>
        <dbReference type="EMBL" id="MFD0282869.1"/>
    </source>
</evidence>
<feature type="signal peptide" evidence="2">
    <location>
        <begin position="1"/>
        <end position="38"/>
    </location>
</feature>
<comment type="caution">
    <text evidence="4">The sequence shown here is derived from an EMBL/GenBank/DDBJ whole genome shotgun (WGS) entry which is preliminary data.</text>
</comment>
<evidence type="ECO:0000256" key="1">
    <source>
        <dbReference type="ARBA" id="ARBA00022729"/>
    </source>
</evidence>
<organism evidence="4 5">
    <name type="scientific">Streptomyces lutosisoli</name>
    <dbReference type="NCBI Taxonomy" id="2665721"/>
    <lineage>
        <taxon>Bacteria</taxon>
        <taxon>Bacillati</taxon>
        <taxon>Actinomycetota</taxon>
        <taxon>Actinomycetes</taxon>
        <taxon>Kitasatosporales</taxon>
        <taxon>Streptomycetaceae</taxon>
        <taxon>Streptomyces</taxon>
    </lineage>
</organism>
<dbReference type="InterPro" id="IPR025965">
    <property type="entry name" value="FlgD/Vpr_Ig-like"/>
</dbReference>
<evidence type="ECO:0000313" key="5">
    <source>
        <dbReference type="Proteomes" id="UP001596957"/>
    </source>
</evidence>
<protein>
    <submittedName>
        <fullName evidence="4">FG-GAP-like repeat-containing protein</fullName>
    </submittedName>
</protein>
<dbReference type="PANTHER" id="PTHR44103">
    <property type="entry name" value="PROPROTEIN CONVERTASE P"/>
    <property type="match status" value="1"/>
</dbReference>
<reference evidence="5" key="1">
    <citation type="journal article" date="2019" name="Int. J. Syst. Evol. Microbiol.">
        <title>The Global Catalogue of Microorganisms (GCM) 10K type strain sequencing project: providing services to taxonomists for standard genome sequencing and annotation.</title>
        <authorList>
            <consortium name="The Broad Institute Genomics Platform"/>
            <consortium name="The Broad Institute Genome Sequencing Center for Infectious Disease"/>
            <person name="Wu L."/>
            <person name="Ma J."/>
        </authorList>
    </citation>
    <scope>NUCLEOTIDE SEQUENCE [LARGE SCALE GENOMIC DNA]</scope>
    <source>
        <strain evidence="5">CGMCC 4.7198</strain>
    </source>
</reference>
<evidence type="ECO:0000256" key="2">
    <source>
        <dbReference type="SAM" id="SignalP"/>
    </source>
</evidence>
<dbReference type="Gene3D" id="2.60.40.4070">
    <property type="match status" value="1"/>
</dbReference>
<accession>A0ABW2VIG3</accession>
<evidence type="ECO:0000259" key="3">
    <source>
        <dbReference type="Pfam" id="PF13860"/>
    </source>
</evidence>
<dbReference type="Proteomes" id="UP001596957">
    <property type="component" value="Unassembled WGS sequence"/>
</dbReference>
<keyword evidence="1 2" id="KW-0732">Signal</keyword>
<dbReference type="SUPFAM" id="SSF89372">
    <property type="entry name" value="Fucose-specific lectin"/>
    <property type="match status" value="1"/>
</dbReference>
<name>A0ABW2VIG3_9ACTN</name>
<dbReference type="Gene3D" id="2.130.10.130">
    <property type="entry name" value="Integrin alpha, N-terminal"/>
    <property type="match status" value="1"/>
</dbReference>
<proteinExistence type="predicted"/>